<name>A0A926WJ81_9NOST</name>
<evidence type="ECO:0000313" key="3">
    <source>
        <dbReference type="Proteomes" id="UP000662185"/>
    </source>
</evidence>
<organism evidence="2 3">
    <name type="scientific">Anabaena sphaerica FACHB-251</name>
    <dbReference type="NCBI Taxonomy" id="2692883"/>
    <lineage>
        <taxon>Bacteria</taxon>
        <taxon>Bacillati</taxon>
        <taxon>Cyanobacteriota</taxon>
        <taxon>Cyanophyceae</taxon>
        <taxon>Nostocales</taxon>
        <taxon>Nostocaceae</taxon>
        <taxon>Anabaena</taxon>
    </lineage>
</organism>
<dbReference type="Pfam" id="PF09509">
    <property type="entry name" value="Hypoth_Ymh"/>
    <property type="match status" value="1"/>
</dbReference>
<sequence length="50" mass="5890">MMMLQGFVRGVRNVLAHTHGKQKEARKAYEYLFMASLFCRRIDETTKTKP</sequence>
<gene>
    <name evidence="2" type="ORF">H6G06_19010</name>
</gene>
<dbReference type="AlphaFoldDB" id="A0A926WJ81"/>
<keyword evidence="3" id="KW-1185">Reference proteome</keyword>
<dbReference type="Proteomes" id="UP000662185">
    <property type="component" value="Unassembled WGS sequence"/>
</dbReference>
<feature type="domain" description="Conserved hypothetical protein CHP02391" evidence="1">
    <location>
        <begin position="2"/>
        <end position="42"/>
    </location>
</feature>
<proteinExistence type="predicted"/>
<reference evidence="3" key="1">
    <citation type="journal article" date="2020" name="ISME J.">
        <title>Comparative genomics reveals insights into cyanobacterial evolution and habitat adaptation.</title>
        <authorList>
            <person name="Chen M.Y."/>
            <person name="Teng W.K."/>
            <person name="Zhao L."/>
            <person name="Hu C.X."/>
            <person name="Zhou Y.K."/>
            <person name="Han B.P."/>
            <person name="Song L.R."/>
            <person name="Shu W.S."/>
        </authorList>
    </citation>
    <scope>NUCLEOTIDE SEQUENCE [LARGE SCALE GENOMIC DNA]</scope>
    <source>
        <strain evidence="3">FACHB-251</strain>
    </source>
</reference>
<dbReference type="InterPro" id="IPR012654">
    <property type="entry name" value="CHP02391"/>
</dbReference>
<evidence type="ECO:0000313" key="2">
    <source>
        <dbReference type="EMBL" id="MBD2295503.1"/>
    </source>
</evidence>
<protein>
    <recommendedName>
        <fullName evidence="1">Conserved hypothetical protein CHP02391 domain-containing protein</fullName>
    </recommendedName>
</protein>
<dbReference type="EMBL" id="JACJQU010000013">
    <property type="protein sequence ID" value="MBD2295503.1"/>
    <property type="molecule type" value="Genomic_DNA"/>
</dbReference>
<evidence type="ECO:0000259" key="1">
    <source>
        <dbReference type="Pfam" id="PF09509"/>
    </source>
</evidence>
<accession>A0A926WJ81</accession>
<comment type="caution">
    <text evidence="2">The sequence shown here is derived from an EMBL/GenBank/DDBJ whole genome shotgun (WGS) entry which is preliminary data.</text>
</comment>